<protein>
    <submittedName>
        <fullName evidence="1">cAMP-binding domain of CRP or a regulatory subunit of cAMP-dependent protein kinases</fullName>
    </submittedName>
</protein>
<keyword evidence="2" id="KW-1185">Reference proteome</keyword>
<sequence length="196" mass="22964">MDRKYRLQLIDFYKSLMEISEEDLSALFSRLDQKRFKKGMIIKEAGKIDQFSRFVCEGLIGLYREKDGTPNLEYLFTTGDIATEFHSYYTNQASEYYLKTLNDGVYIELSADSQEYVAKKNHNLMKLESKVMSYIMSRRTEMNGIRLLGLEAGYRELTKYLGDYIFLLKQTDLAGLFNCSLRKVSRWYSEKGSKDL</sequence>
<comment type="caution">
    <text evidence="1">The sequence shown here is derived from an EMBL/GenBank/DDBJ whole genome shotgun (WGS) entry which is preliminary data.</text>
</comment>
<dbReference type="Gene3D" id="2.60.120.10">
    <property type="entry name" value="Jelly Rolls"/>
    <property type="match status" value="1"/>
</dbReference>
<evidence type="ECO:0000313" key="2">
    <source>
        <dbReference type="Proteomes" id="UP001157915"/>
    </source>
</evidence>
<proteinExistence type="predicted"/>
<accession>A0ABY1NXK2</accession>
<reference evidence="1 2" key="1">
    <citation type="submission" date="2017-05" db="EMBL/GenBank/DDBJ databases">
        <authorList>
            <person name="Varghese N."/>
            <person name="Submissions S."/>
        </authorList>
    </citation>
    <scope>NUCLEOTIDE SEQUENCE [LARGE SCALE GENOMIC DNA]</scope>
    <source>
        <strain evidence="1 2">DSM 15360</strain>
    </source>
</reference>
<dbReference type="InterPro" id="IPR018490">
    <property type="entry name" value="cNMP-bd_dom_sf"/>
</dbReference>
<organism evidence="1 2">
    <name type="scientific">Algoriphagus winogradskyi</name>
    <dbReference type="NCBI Taxonomy" id="237017"/>
    <lineage>
        <taxon>Bacteria</taxon>
        <taxon>Pseudomonadati</taxon>
        <taxon>Bacteroidota</taxon>
        <taxon>Cytophagia</taxon>
        <taxon>Cytophagales</taxon>
        <taxon>Cyclobacteriaceae</taxon>
        <taxon>Algoriphagus</taxon>
    </lineage>
</organism>
<dbReference type="Proteomes" id="UP001157915">
    <property type="component" value="Unassembled WGS sequence"/>
</dbReference>
<gene>
    <name evidence="1" type="ORF">SAMN06265367_1034</name>
</gene>
<name>A0ABY1NXK2_9BACT</name>
<evidence type="ECO:0000313" key="1">
    <source>
        <dbReference type="EMBL" id="SMP19459.1"/>
    </source>
</evidence>
<dbReference type="RefSeq" id="WP_283412543.1">
    <property type="nucleotide sequence ID" value="NZ_FXUA01000003.1"/>
</dbReference>
<dbReference type="EMBL" id="FXUA01000003">
    <property type="protein sequence ID" value="SMP19459.1"/>
    <property type="molecule type" value="Genomic_DNA"/>
</dbReference>
<dbReference type="SUPFAM" id="SSF51206">
    <property type="entry name" value="cAMP-binding domain-like"/>
    <property type="match status" value="1"/>
</dbReference>
<dbReference type="InterPro" id="IPR014710">
    <property type="entry name" value="RmlC-like_jellyroll"/>
</dbReference>